<dbReference type="PANTHER" id="PTHR36175:SF1">
    <property type="entry name" value="CYANOPHYCINASE"/>
    <property type="match status" value="1"/>
</dbReference>
<feature type="region of interest" description="Disordered" evidence="1">
    <location>
        <begin position="198"/>
        <end position="219"/>
    </location>
</feature>
<accession>A0ABP8K1X9</accession>
<protein>
    <submittedName>
        <fullName evidence="3">Uncharacterized protein</fullName>
    </submittedName>
</protein>
<gene>
    <name evidence="3" type="ORF">GCM10023153_24830</name>
</gene>
<evidence type="ECO:0000313" key="4">
    <source>
        <dbReference type="Proteomes" id="UP001500390"/>
    </source>
</evidence>
<sequence length="219" mass="21323">MSPRPTLRQTSPSPRTRRARSAGALTLALAMIPAAASAAHGDDPTVLTPIGGGYVTSTLAGFADAAALSASGPTVDLVVVPSAYGDGAKDRAENLRLAAERTAQLDAACDAAVASPASGFTGCTATLAVLLNRADALDPANALALADPGTDGIYVLGGDQGLAMQVLADSPAEEAITAAVQRGAALGGDSAGGARVVDGRPGVSGHAHPGGAQHAGGVR</sequence>
<feature type="compositionally biased region" description="Low complexity" evidence="1">
    <location>
        <begin position="205"/>
        <end position="219"/>
    </location>
</feature>
<proteinExistence type="predicted"/>
<feature type="chain" id="PRO_5046889784" evidence="2">
    <location>
        <begin position="39"/>
        <end position="219"/>
    </location>
</feature>
<reference evidence="4" key="1">
    <citation type="journal article" date="2019" name="Int. J. Syst. Evol. Microbiol.">
        <title>The Global Catalogue of Microorganisms (GCM) 10K type strain sequencing project: providing services to taxonomists for standard genome sequencing and annotation.</title>
        <authorList>
            <consortium name="The Broad Institute Genomics Platform"/>
            <consortium name="The Broad Institute Genome Sequencing Center for Infectious Disease"/>
            <person name="Wu L."/>
            <person name="Ma J."/>
        </authorList>
    </citation>
    <scope>NUCLEOTIDE SEQUENCE [LARGE SCALE GENOMIC DNA]</scope>
    <source>
        <strain evidence="4">JCM 17738</strain>
    </source>
</reference>
<comment type="caution">
    <text evidence="3">The sequence shown here is derived from an EMBL/GenBank/DDBJ whole genome shotgun (WGS) entry which is preliminary data.</text>
</comment>
<keyword evidence="2" id="KW-0732">Signal</keyword>
<dbReference type="EMBL" id="BAABFX010000033">
    <property type="protein sequence ID" value="GAA4399129.1"/>
    <property type="molecule type" value="Genomic_DNA"/>
</dbReference>
<feature type="signal peptide" evidence="2">
    <location>
        <begin position="1"/>
        <end position="38"/>
    </location>
</feature>
<evidence type="ECO:0000256" key="2">
    <source>
        <dbReference type="SAM" id="SignalP"/>
    </source>
</evidence>
<name>A0ABP8K1X9_9MICO</name>
<organism evidence="3 4">
    <name type="scientific">Ornithinibacter aureus</name>
    <dbReference type="NCBI Taxonomy" id="622664"/>
    <lineage>
        <taxon>Bacteria</taxon>
        <taxon>Bacillati</taxon>
        <taxon>Actinomycetota</taxon>
        <taxon>Actinomycetes</taxon>
        <taxon>Micrococcales</taxon>
        <taxon>Intrasporangiaceae</taxon>
        <taxon>Ornithinibacter</taxon>
    </lineage>
</organism>
<keyword evidence="4" id="KW-1185">Reference proteome</keyword>
<dbReference type="RefSeq" id="WP_159899781.1">
    <property type="nucleotide sequence ID" value="NZ_BAABFX010000033.1"/>
</dbReference>
<feature type="region of interest" description="Disordered" evidence="1">
    <location>
        <begin position="1"/>
        <end position="20"/>
    </location>
</feature>
<dbReference type="SUPFAM" id="SSF52317">
    <property type="entry name" value="Class I glutamine amidotransferase-like"/>
    <property type="match status" value="1"/>
</dbReference>
<evidence type="ECO:0000256" key="1">
    <source>
        <dbReference type="SAM" id="MobiDB-lite"/>
    </source>
</evidence>
<dbReference type="Gene3D" id="3.40.50.880">
    <property type="match status" value="1"/>
</dbReference>
<dbReference type="PANTHER" id="PTHR36175">
    <property type="entry name" value="CYANOPHYCINASE"/>
    <property type="match status" value="1"/>
</dbReference>
<dbReference type="InterPro" id="IPR029062">
    <property type="entry name" value="Class_I_gatase-like"/>
</dbReference>
<evidence type="ECO:0000313" key="3">
    <source>
        <dbReference type="EMBL" id="GAA4399129.1"/>
    </source>
</evidence>
<dbReference type="Proteomes" id="UP001500390">
    <property type="component" value="Unassembled WGS sequence"/>
</dbReference>
<feature type="compositionally biased region" description="Low complexity" evidence="1">
    <location>
        <begin position="1"/>
        <end position="14"/>
    </location>
</feature>